<sequence>MADLNQSLDIASKLLTVLVTTIALLIGLLGWIRGWWKGFKKWNMIANKANLFIDVLFPKILGHLCSTERFPKDILQEWTTLLSVNNFGRTSPITITDQGYKTIRESGMDKIFEANKEAWVQKVKSDLGVDYTRLDVERRSIGLIARLYTEDDKVFNPIKEYLYEHPGSIPTADIYGLLGILLRDYILDKKS</sequence>
<feature type="transmembrane region" description="Helical" evidence="1">
    <location>
        <begin position="14"/>
        <end position="36"/>
    </location>
</feature>
<keyword evidence="1" id="KW-0472">Membrane</keyword>
<dbReference type="EMBL" id="MHKO01000004">
    <property type="protein sequence ID" value="OGY93128.1"/>
    <property type="molecule type" value="Genomic_DNA"/>
</dbReference>
<dbReference type="STRING" id="1798553.A3H70_05675"/>
<accession>A0A1G2BVQ6</accession>
<keyword evidence="1" id="KW-0812">Transmembrane</keyword>
<gene>
    <name evidence="2" type="ORF">A3H70_05675</name>
</gene>
<name>A0A1G2BVQ6_9BACT</name>
<keyword evidence="1" id="KW-1133">Transmembrane helix</keyword>
<evidence type="ECO:0000256" key="1">
    <source>
        <dbReference type="SAM" id="Phobius"/>
    </source>
</evidence>
<dbReference type="Proteomes" id="UP000178109">
    <property type="component" value="Unassembled WGS sequence"/>
</dbReference>
<organism evidence="2 3">
    <name type="scientific">Candidatus Komeilibacteria bacterium RIFCSPLOWO2_02_FULL_48_11</name>
    <dbReference type="NCBI Taxonomy" id="1798553"/>
    <lineage>
        <taxon>Bacteria</taxon>
        <taxon>Candidatus Komeiliibacteriota</taxon>
    </lineage>
</organism>
<dbReference type="AlphaFoldDB" id="A0A1G2BVQ6"/>
<evidence type="ECO:0000313" key="2">
    <source>
        <dbReference type="EMBL" id="OGY93128.1"/>
    </source>
</evidence>
<comment type="caution">
    <text evidence="2">The sequence shown here is derived from an EMBL/GenBank/DDBJ whole genome shotgun (WGS) entry which is preliminary data.</text>
</comment>
<reference evidence="2 3" key="1">
    <citation type="journal article" date="2016" name="Nat. Commun.">
        <title>Thousands of microbial genomes shed light on interconnected biogeochemical processes in an aquifer system.</title>
        <authorList>
            <person name="Anantharaman K."/>
            <person name="Brown C.T."/>
            <person name="Hug L.A."/>
            <person name="Sharon I."/>
            <person name="Castelle C.J."/>
            <person name="Probst A.J."/>
            <person name="Thomas B.C."/>
            <person name="Singh A."/>
            <person name="Wilkins M.J."/>
            <person name="Karaoz U."/>
            <person name="Brodie E.L."/>
            <person name="Williams K.H."/>
            <person name="Hubbard S.S."/>
            <person name="Banfield J.F."/>
        </authorList>
    </citation>
    <scope>NUCLEOTIDE SEQUENCE [LARGE SCALE GENOMIC DNA]</scope>
</reference>
<evidence type="ECO:0000313" key="3">
    <source>
        <dbReference type="Proteomes" id="UP000178109"/>
    </source>
</evidence>
<protein>
    <submittedName>
        <fullName evidence="2">Uncharacterized protein</fullName>
    </submittedName>
</protein>
<proteinExistence type="predicted"/>